<dbReference type="KEGG" id="pmrn:116945664"/>
<reference evidence="2" key="1">
    <citation type="submission" date="2025-08" db="UniProtKB">
        <authorList>
            <consortium name="RefSeq"/>
        </authorList>
    </citation>
    <scope>IDENTIFICATION</scope>
    <source>
        <tissue evidence="2">Sperm</tissue>
    </source>
</reference>
<proteinExistence type="predicted"/>
<evidence type="ECO:0000313" key="1">
    <source>
        <dbReference type="Proteomes" id="UP001318040"/>
    </source>
</evidence>
<keyword evidence="1" id="KW-1185">Reference proteome</keyword>
<organism evidence="1 2">
    <name type="scientific">Petromyzon marinus</name>
    <name type="common">Sea lamprey</name>
    <dbReference type="NCBI Taxonomy" id="7757"/>
    <lineage>
        <taxon>Eukaryota</taxon>
        <taxon>Metazoa</taxon>
        <taxon>Chordata</taxon>
        <taxon>Craniata</taxon>
        <taxon>Vertebrata</taxon>
        <taxon>Cyclostomata</taxon>
        <taxon>Hyperoartia</taxon>
        <taxon>Petromyzontiformes</taxon>
        <taxon>Petromyzontidae</taxon>
        <taxon>Petromyzon</taxon>
    </lineage>
</organism>
<protein>
    <submittedName>
        <fullName evidence="2">Mucin-5B-like</fullName>
    </submittedName>
</protein>
<dbReference type="AlphaFoldDB" id="A0AAJ7TDZ4"/>
<evidence type="ECO:0000313" key="2">
    <source>
        <dbReference type="RefSeq" id="XP_032816084.1"/>
    </source>
</evidence>
<sequence>MKCVALEYCGCYDSDDPSIHYNTSETVPSSNPCEHCVCTAESRVECTPIPECACIWNGTEYQYNETIYVVDDGMGVCYEAYCGENGNVSYRVVTPCGSTTTPTVGSTASTTGPTVVTISQTTSTIFSECSCTWPNCLTQVL</sequence>
<dbReference type="Proteomes" id="UP001318040">
    <property type="component" value="Chromosome 24"/>
</dbReference>
<name>A0AAJ7TDZ4_PETMA</name>
<gene>
    <name evidence="2" type="primary">LOC116945664</name>
</gene>
<accession>A0AAJ7TDZ4</accession>
<dbReference type="RefSeq" id="XP_032816084.1">
    <property type="nucleotide sequence ID" value="XM_032960193.1"/>
</dbReference>